<evidence type="ECO:0000259" key="1">
    <source>
        <dbReference type="PROSITE" id="PS51184"/>
    </source>
</evidence>
<name>A0A7S0PA76_CAFRO</name>
<proteinExistence type="predicted"/>
<dbReference type="AlphaFoldDB" id="A0A7S0PA76"/>
<dbReference type="EMBL" id="HBET01004564">
    <property type="protein sequence ID" value="CAD8558699.1"/>
    <property type="molecule type" value="Transcribed_RNA"/>
</dbReference>
<gene>
    <name evidence="2" type="ORF">CROE0942_LOCUS3034</name>
</gene>
<dbReference type="InterPro" id="IPR041667">
    <property type="entry name" value="Cupin_8"/>
</dbReference>
<sequence length="339" mass="36959">MLRGRLAARLGWLGLRARQSGDVCLSTAAGGLSVGKRSFAPAEDEDGGAGAAHRPAHFTMPRWEAIRELDPASMTAERMRTECIDSEQPAVFRGVAADWPAVSGPRAWSDWDRLGRLHGHNMVSVEQGEVFYAADALAGVRVPFGLYLIYMHEAAKPEVLAQMHSQLPKMYLGQVDLFADVPEMRHDVKLPDFACEPPAGRGASHAVCNAWFGRPGQVSPIHHDPQHNLLVHVRGYKLCLLYKPSVAMPRTVPAEAGSSAQRNISDIVDPRNDDDPAAATLSAQVVAKAVVLGPGDGLYMPRKWWHFCAAVDGPTMEEAASPGRTEPAMGINFWWPHPR</sequence>
<dbReference type="PROSITE" id="PS51184">
    <property type="entry name" value="JMJC"/>
    <property type="match status" value="1"/>
</dbReference>
<dbReference type="PANTHER" id="PTHR12461">
    <property type="entry name" value="HYPOXIA-INDUCIBLE FACTOR 1 ALPHA INHIBITOR-RELATED"/>
    <property type="match status" value="1"/>
</dbReference>
<dbReference type="Gene3D" id="2.60.120.650">
    <property type="entry name" value="Cupin"/>
    <property type="match status" value="1"/>
</dbReference>
<organism evidence="2">
    <name type="scientific">Cafeteria roenbergensis</name>
    <name type="common">Marine flagellate</name>
    <dbReference type="NCBI Taxonomy" id="33653"/>
    <lineage>
        <taxon>Eukaryota</taxon>
        <taxon>Sar</taxon>
        <taxon>Stramenopiles</taxon>
        <taxon>Bigyra</taxon>
        <taxon>Opalozoa</taxon>
        <taxon>Bicosoecida</taxon>
        <taxon>Cafeteriaceae</taxon>
        <taxon>Cafeteria</taxon>
    </lineage>
</organism>
<dbReference type="SUPFAM" id="SSF51197">
    <property type="entry name" value="Clavaminate synthase-like"/>
    <property type="match status" value="1"/>
</dbReference>
<dbReference type="InterPro" id="IPR003347">
    <property type="entry name" value="JmjC_dom"/>
</dbReference>
<reference evidence="2" key="1">
    <citation type="submission" date="2021-01" db="EMBL/GenBank/DDBJ databases">
        <authorList>
            <person name="Corre E."/>
            <person name="Pelletier E."/>
            <person name="Niang G."/>
            <person name="Scheremetjew M."/>
            <person name="Finn R."/>
            <person name="Kale V."/>
            <person name="Holt S."/>
            <person name="Cochrane G."/>
            <person name="Meng A."/>
            <person name="Brown T."/>
            <person name="Cohen L."/>
        </authorList>
    </citation>
    <scope>NUCLEOTIDE SEQUENCE</scope>
    <source>
        <strain evidence="2">E4-10</strain>
    </source>
</reference>
<protein>
    <recommendedName>
        <fullName evidence="1">JmjC domain-containing protein</fullName>
    </recommendedName>
</protein>
<evidence type="ECO:0000313" key="2">
    <source>
        <dbReference type="EMBL" id="CAD8558699.1"/>
    </source>
</evidence>
<accession>A0A7S0PA76</accession>
<dbReference type="PANTHER" id="PTHR12461:SF105">
    <property type="entry name" value="HYPOXIA-INDUCIBLE FACTOR 1-ALPHA INHIBITOR"/>
    <property type="match status" value="1"/>
</dbReference>
<feature type="domain" description="JmjC" evidence="1">
    <location>
        <begin position="156"/>
        <end position="339"/>
    </location>
</feature>
<dbReference type="Pfam" id="PF13621">
    <property type="entry name" value="Cupin_8"/>
    <property type="match status" value="1"/>
</dbReference>